<name>A0A7J7F043_DICBM</name>
<evidence type="ECO:0000256" key="1">
    <source>
        <dbReference type="SAM" id="Phobius"/>
    </source>
</evidence>
<dbReference type="PANTHER" id="PTHR48018">
    <property type="entry name" value="OLFACTORY RECEPTOR"/>
    <property type="match status" value="1"/>
</dbReference>
<accession>A0A7J7F043</accession>
<keyword evidence="1" id="KW-0812">Transmembrane</keyword>
<keyword evidence="1" id="KW-0472">Membrane</keyword>
<reference evidence="2 3" key="1">
    <citation type="journal article" date="2020" name="Mol. Biol. Evol.">
        <title>Interspecific Gene Flow and the Evolution of Specialization in Black and White Rhinoceros.</title>
        <authorList>
            <person name="Moodley Y."/>
            <person name="Westbury M.V."/>
            <person name="Russo I.M."/>
            <person name="Gopalakrishnan S."/>
            <person name="Rakotoarivelo A."/>
            <person name="Olsen R.A."/>
            <person name="Prost S."/>
            <person name="Tunstall T."/>
            <person name="Ryder O.A."/>
            <person name="Dalen L."/>
            <person name="Bruford M.W."/>
        </authorList>
    </citation>
    <scope>NUCLEOTIDE SEQUENCE [LARGE SCALE GENOMIC DNA]</scope>
    <source>
        <strain evidence="2">SBR-YM</strain>
        <tissue evidence="2">Skin</tissue>
    </source>
</reference>
<keyword evidence="3" id="KW-1185">Reference proteome</keyword>
<feature type="transmembrane region" description="Helical" evidence="1">
    <location>
        <begin position="76"/>
        <end position="93"/>
    </location>
</feature>
<feature type="transmembrane region" description="Helical" evidence="1">
    <location>
        <begin position="113"/>
        <end position="131"/>
    </location>
</feature>
<keyword evidence="1" id="KW-1133">Transmembrane helix</keyword>
<protein>
    <submittedName>
        <fullName evidence="2">Uncharacterized protein</fullName>
    </submittedName>
</protein>
<sequence>NQQGSQGSSSPSSREHHSGEWVLIALIFLNLRLHTPIYDFSRNSSFVGLCNCSIITSKILMSFVSKKNITSFENGMSQLYFLLIFVMAEGYMVTNDFHVTISQQVSSRLEVVVFVMINSPCFLMPFLSRILHVSFTEGKSKAFSRSAGIFLQI</sequence>
<dbReference type="AlphaFoldDB" id="A0A7J7F043"/>
<dbReference type="EMBL" id="JACDTQ010001694">
    <property type="protein sequence ID" value="KAF5921430.1"/>
    <property type="molecule type" value="Genomic_DNA"/>
</dbReference>
<feature type="non-terminal residue" evidence="2">
    <location>
        <position position="153"/>
    </location>
</feature>
<proteinExistence type="predicted"/>
<evidence type="ECO:0000313" key="3">
    <source>
        <dbReference type="Proteomes" id="UP000551758"/>
    </source>
</evidence>
<organism evidence="2 3">
    <name type="scientific">Diceros bicornis minor</name>
    <name type="common">South-central black rhinoceros</name>
    <dbReference type="NCBI Taxonomy" id="77932"/>
    <lineage>
        <taxon>Eukaryota</taxon>
        <taxon>Metazoa</taxon>
        <taxon>Chordata</taxon>
        <taxon>Craniata</taxon>
        <taxon>Vertebrata</taxon>
        <taxon>Euteleostomi</taxon>
        <taxon>Mammalia</taxon>
        <taxon>Eutheria</taxon>
        <taxon>Laurasiatheria</taxon>
        <taxon>Perissodactyla</taxon>
        <taxon>Rhinocerotidae</taxon>
        <taxon>Diceros</taxon>
    </lineage>
</organism>
<gene>
    <name evidence="2" type="ORF">HPG69_019481</name>
</gene>
<evidence type="ECO:0000313" key="2">
    <source>
        <dbReference type="EMBL" id="KAF5921430.1"/>
    </source>
</evidence>
<comment type="caution">
    <text evidence="2">The sequence shown here is derived from an EMBL/GenBank/DDBJ whole genome shotgun (WGS) entry which is preliminary data.</text>
</comment>
<dbReference type="Proteomes" id="UP000551758">
    <property type="component" value="Unassembled WGS sequence"/>
</dbReference>